<evidence type="ECO:0000259" key="2">
    <source>
        <dbReference type="PROSITE" id="PS50164"/>
    </source>
</evidence>
<dbReference type="Proteomes" id="UP000229554">
    <property type="component" value="Unassembled WGS sequence"/>
</dbReference>
<gene>
    <name evidence="3" type="ORF">COU88_03690</name>
</gene>
<dbReference type="InterPro" id="IPR050190">
    <property type="entry name" value="UPF0213_domain"/>
</dbReference>
<protein>
    <submittedName>
        <fullName evidence="3">Endonuclease</fullName>
    </submittedName>
</protein>
<evidence type="ECO:0000313" key="3">
    <source>
        <dbReference type="EMBL" id="PJE62681.1"/>
    </source>
</evidence>
<dbReference type="GO" id="GO:0004519">
    <property type="term" value="F:endonuclease activity"/>
    <property type="evidence" value="ECO:0007669"/>
    <property type="project" value="UniProtKB-KW"/>
</dbReference>
<keyword evidence="3" id="KW-0378">Hydrolase</keyword>
<accession>A0A2M8KRX7</accession>
<dbReference type="SMART" id="SM00465">
    <property type="entry name" value="GIYc"/>
    <property type="match status" value="1"/>
</dbReference>
<comment type="similarity">
    <text evidence="1">Belongs to the UPF0213 family.</text>
</comment>
<dbReference type="PANTHER" id="PTHR34477">
    <property type="entry name" value="UPF0213 PROTEIN YHBQ"/>
    <property type="match status" value="1"/>
</dbReference>
<proteinExistence type="inferred from homology"/>
<dbReference type="AlphaFoldDB" id="A0A2M8KRX7"/>
<keyword evidence="3" id="KW-0540">Nuclease</keyword>
<dbReference type="EMBL" id="PFED01000147">
    <property type="protein sequence ID" value="PJE62681.1"/>
    <property type="molecule type" value="Genomic_DNA"/>
</dbReference>
<sequence length="84" mass="9953">MFIVYVLRSLKDKKLYVGFTDDLDRRVKEHNDGKNISTKGRKPFELIFYEGLPTLEEAVEREKFYKSGRGREVLKKILFVSLPR</sequence>
<dbReference type="PROSITE" id="PS50164">
    <property type="entry name" value="GIY_YIG"/>
    <property type="match status" value="1"/>
</dbReference>
<dbReference type="PANTHER" id="PTHR34477:SF1">
    <property type="entry name" value="UPF0213 PROTEIN YHBQ"/>
    <property type="match status" value="1"/>
</dbReference>
<dbReference type="Gene3D" id="3.40.1440.10">
    <property type="entry name" value="GIY-YIG endonuclease"/>
    <property type="match status" value="1"/>
</dbReference>
<reference evidence="4" key="1">
    <citation type="submission" date="2017-09" db="EMBL/GenBank/DDBJ databases">
        <title>Depth-based differentiation of microbial function through sediment-hosted aquifers and enrichment of novel symbionts in the deep terrestrial subsurface.</title>
        <authorList>
            <person name="Probst A.J."/>
            <person name="Ladd B."/>
            <person name="Jarett J.K."/>
            <person name="Geller-Mcgrath D.E."/>
            <person name="Sieber C.M.K."/>
            <person name="Emerson J.B."/>
            <person name="Anantharaman K."/>
            <person name="Thomas B.C."/>
            <person name="Malmstrom R."/>
            <person name="Stieglmeier M."/>
            <person name="Klingl A."/>
            <person name="Woyke T."/>
            <person name="Ryan C.M."/>
            <person name="Banfield J.F."/>
        </authorList>
    </citation>
    <scope>NUCLEOTIDE SEQUENCE [LARGE SCALE GENOMIC DNA]</scope>
</reference>
<dbReference type="CDD" id="cd10449">
    <property type="entry name" value="GIY-YIG_SLX1_like"/>
    <property type="match status" value="1"/>
</dbReference>
<dbReference type="InterPro" id="IPR000305">
    <property type="entry name" value="GIY-YIG_endonuc"/>
</dbReference>
<comment type="caution">
    <text evidence="3">The sequence shown here is derived from an EMBL/GenBank/DDBJ whole genome shotgun (WGS) entry which is preliminary data.</text>
</comment>
<dbReference type="Pfam" id="PF01541">
    <property type="entry name" value="GIY-YIG"/>
    <property type="match status" value="1"/>
</dbReference>
<keyword evidence="3" id="KW-0255">Endonuclease</keyword>
<feature type="domain" description="GIY-YIG" evidence="2">
    <location>
        <begin position="1"/>
        <end position="77"/>
    </location>
</feature>
<dbReference type="InterPro" id="IPR035901">
    <property type="entry name" value="GIY-YIG_endonuc_sf"/>
</dbReference>
<organism evidence="3 4">
    <name type="scientific">Candidatus Roizmanbacteria bacterium CG10_big_fil_rev_8_21_14_0_10_39_6</name>
    <dbReference type="NCBI Taxonomy" id="1974853"/>
    <lineage>
        <taxon>Bacteria</taxon>
        <taxon>Candidatus Roizmaniibacteriota</taxon>
    </lineage>
</organism>
<evidence type="ECO:0000256" key="1">
    <source>
        <dbReference type="ARBA" id="ARBA00007435"/>
    </source>
</evidence>
<dbReference type="SUPFAM" id="SSF82771">
    <property type="entry name" value="GIY-YIG endonuclease"/>
    <property type="match status" value="1"/>
</dbReference>
<name>A0A2M8KRX7_9BACT</name>
<evidence type="ECO:0000313" key="4">
    <source>
        <dbReference type="Proteomes" id="UP000229554"/>
    </source>
</evidence>